<gene>
    <name evidence="1" type="ORF">FC093_21000</name>
</gene>
<sequence>MWYGKNDSAIKFNCTAFNITDAIQQALRIENEQKAIRAKAENDIIEAKRDSAVLVIGALSEARAIREKQNALTPEYVEYQKVLK</sequence>
<organism evidence="1 2">
    <name type="scientific">Ilyomonas limi</name>
    <dbReference type="NCBI Taxonomy" id="2575867"/>
    <lineage>
        <taxon>Bacteria</taxon>
        <taxon>Pseudomonadati</taxon>
        <taxon>Bacteroidota</taxon>
        <taxon>Chitinophagia</taxon>
        <taxon>Chitinophagales</taxon>
        <taxon>Chitinophagaceae</taxon>
        <taxon>Ilyomonas</taxon>
    </lineage>
</organism>
<accession>A0A4U3KVD7</accession>
<dbReference type="AlphaFoldDB" id="A0A4U3KVD7"/>
<comment type="caution">
    <text evidence="1">The sequence shown here is derived from an EMBL/GenBank/DDBJ whole genome shotgun (WGS) entry which is preliminary data.</text>
</comment>
<evidence type="ECO:0000313" key="2">
    <source>
        <dbReference type="Proteomes" id="UP000305848"/>
    </source>
</evidence>
<name>A0A4U3KVD7_9BACT</name>
<reference evidence="1 2" key="1">
    <citation type="submission" date="2019-05" db="EMBL/GenBank/DDBJ databases">
        <title>Panacibacter sp. strain 17mud1-8 Genome sequencing and assembly.</title>
        <authorList>
            <person name="Chhetri G."/>
        </authorList>
    </citation>
    <scope>NUCLEOTIDE SEQUENCE [LARGE SCALE GENOMIC DNA]</scope>
    <source>
        <strain evidence="1 2">17mud1-8</strain>
    </source>
</reference>
<feature type="non-terminal residue" evidence="1">
    <location>
        <position position="84"/>
    </location>
</feature>
<dbReference type="EMBL" id="SZQL01000025">
    <property type="protein sequence ID" value="TKK64986.1"/>
    <property type="molecule type" value="Genomic_DNA"/>
</dbReference>
<proteinExistence type="predicted"/>
<dbReference type="Proteomes" id="UP000305848">
    <property type="component" value="Unassembled WGS sequence"/>
</dbReference>
<protein>
    <submittedName>
        <fullName evidence="1">Uncharacterized protein</fullName>
    </submittedName>
</protein>
<evidence type="ECO:0000313" key="1">
    <source>
        <dbReference type="EMBL" id="TKK64986.1"/>
    </source>
</evidence>
<dbReference type="RefSeq" id="WP_137263785.1">
    <property type="nucleotide sequence ID" value="NZ_SZQL01000025.1"/>
</dbReference>
<keyword evidence="2" id="KW-1185">Reference proteome</keyword>
<dbReference type="OrthoDB" id="9812991at2"/>